<evidence type="ECO:0000256" key="2">
    <source>
        <dbReference type="ARBA" id="ARBA00007267"/>
    </source>
</evidence>
<dbReference type="GO" id="GO:0005634">
    <property type="term" value="C:nucleus"/>
    <property type="evidence" value="ECO:0007669"/>
    <property type="project" value="UniProtKB-SubCell"/>
</dbReference>
<evidence type="ECO:0000256" key="1">
    <source>
        <dbReference type="ARBA" id="ARBA00004123"/>
    </source>
</evidence>
<keyword evidence="5" id="KW-1185">Reference proteome</keyword>
<dbReference type="InParanoid" id="A0A6P9BRS7"/>
<evidence type="ECO:0000313" key="6">
    <source>
        <dbReference type="RefSeq" id="XP_034272624.1"/>
    </source>
</evidence>
<dbReference type="PANTHER" id="PTHR12446">
    <property type="entry name" value="TESMIN/TSO1-RELATED"/>
    <property type="match status" value="1"/>
</dbReference>
<dbReference type="InterPro" id="IPR033467">
    <property type="entry name" value="Tesmin/TSO1-like_CXC"/>
</dbReference>
<dbReference type="OrthoDB" id="5951731at2759"/>
<dbReference type="Proteomes" id="UP001652622">
    <property type="component" value="Unplaced"/>
</dbReference>
<evidence type="ECO:0000313" key="5">
    <source>
        <dbReference type="Proteomes" id="UP001652622"/>
    </source>
</evidence>
<name>A0A6P9BRS7_PANGU</name>
<dbReference type="SMART" id="SM01114">
    <property type="entry name" value="CXC"/>
    <property type="match status" value="2"/>
</dbReference>
<dbReference type="OMA" id="CISWEEV"/>
<dbReference type="RefSeq" id="XP_034272624.1">
    <property type="nucleotide sequence ID" value="XM_034416733.2"/>
</dbReference>
<comment type="similarity">
    <text evidence="2">Belongs to the lin-54 family.</text>
</comment>
<dbReference type="GeneID" id="117665164"/>
<comment type="subcellular location">
    <subcellularLocation>
        <location evidence="1">Nucleus</location>
    </subcellularLocation>
</comment>
<dbReference type="AlphaFoldDB" id="A0A6P9BRS7"/>
<gene>
    <name evidence="6" type="primary">TESMIN</name>
</gene>
<protein>
    <submittedName>
        <fullName evidence="6">Tesmin isoform X1</fullName>
    </submittedName>
</protein>
<dbReference type="CTD" id="9633"/>
<proteinExistence type="inferred from homology"/>
<dbReference type="Pfam" id="PF03638">
    <property type="entry name" value="TCR"/>
    <property type="match status" value="2"/>
</dbReference>
<organism evidence="5 6">
    <name type="scientific">Pantherophis guttatus</name>
    <name type="common">Corn snake</name>
    <name type="synonym">Elaphe guttata</name>
    <dbReference type="NCBI Taxonomy" id="94885"/>
    <lineage>
        <taxon>Eukaryota</taxon>
        <taxon>Metazoa</taxon>
        <taxon>Chordata</taxon>
        <taxon>Craniata</taxon>
        <taxon>Vertebrata</taxon>
        <taxon>Euteleostomi</taxon>
        <taxon>Lepidosauria</taxon>
        <taxon>Squamata</taxon>
        <taxon>Bifurcata</taxon>
        <taxon>Unidentata</taxon>
        <taxon>Episquamata</taxon>
        <taxon>Toxicofera</taxon>
        <taxon>Serpentes</taxon>
        <taxon>Colubroidea</taxon>
        <taxon>Colubridae</taxon>
        <taxon>Colubrinae</taxon>
        <taxon>Pantherophis</taxon>
    </lineage>
</organism>
<dbReference type="InterPro" id="IPR028307">
    <property type="entry name" value="Lin-54_fam"/>
</dbReference>
<sequence>MEEKRRESAEGEADTFTKRKTAVGRVSIEMKHSQSEILTVPTENHLILAGISRTDKGFAVSSENHNLKIDLLNKPVEKGALCSQDTCLNCTGETAVDHLKHTLNRENETAVLEVKMQSSTQDHCDEDLGKYEKVSEEAPSEAARCAYLPELQLHSYSVQFSSLMTQDRNAVLSLGTNTPDGTISTNTEITPVLRPLLTPSNANSTISCDQIKGIVNNSTVSQTLSGCSDVESCNGICISPQDADPVYDTFNEIKETAVSLVVNNTEEGVFHSSNGAEAGHNLAAAQNAVEEPTYSQRNYSTPQVIICQLKNGTHILCVNNTETRELKAIHLVPQYQEQSYTPLDYLISEKNCLGNDASNSVTSVLGQFLPVAGKLNTCAQELDNGSIHTSSSDLTLQEPTKLTLVGFPCASWDTKSKKPCNCTKSQCLKLYCDCFANGDFCSNCNCNNCYNNPEHEIERFKAIKACLDRNPEAFLPKIGKGKLGDIKPRHNKGCNCKRSGCLKNYCECFEAKIMCSSICKCIGCKNYEESPDRKTLMNMPVQMEVKTNEGNDSESFSNSEISKTKKERQSSTCISWEVVEATCACLLAQAEEAEKQDYSICLAEQMILEEFGRCLAQILHSEFKSKGLKVE</sequence>
<dbReference type="GO" id="GO:0006355">
    <property type="term" value="P:regulation of DNA-templated transcription"/>
    <property type="evidence" value="ECO:0007669"/>
    <property type="project" value="TreeGrafter"/>
</dbReference>
<evidence type="ECO:0000256" key="3">
    <source>
        <dbReference type="ARBA" id="ARBA00023242"/>
    </source>
</evidence>
<evidence type="ECO:0000259" key="4">
    <source>
        <dbReference type="PROSITE" id="PS51634"/>
    </source>
</evidence>
<dbReference type="PANTHER" id="PTHR12446:SF22">
    <property type="entry name" value="TESMIN"/>
    <property type="match status" value="1"/>
</dbReference>
<accession>A0A6P9BRS7</accession>
<dbReference type="InterPro" id="IPR005172">
    <property type="entry name" value="CRC"/>
</dbReference>
<keyword evidence="3" id="KW-0539">Nucleus</keyword>
<reference evidence="6" key="1">
    <citation type="submission" date="2025-08" db="UniProtKB">
        <authorList>
            <consortium name="RefSeq"/>
        </authorList>
    </citation>
    <scope>IDENTIFICATION</scope>
    <source>
        <tissue evidence="6">Blood</tissue>
    </source>
</reference>
<feature type="domain" description="CRC" evidence="4">
    <location>
        <begin position="416"/>
        <end position="529"/>
    </location>
</feature>
<dbReference type="KEGG" id="pgut:117665164"/>
<dbReference type="PROSITE" id="PS51634">
    <property type="entry name" value="CRC"/>
    <property type="match status" value="1"/>
</dbReference>